<proteinExistence type="inferred from homology"/>
<evidence type="ECO:0000259" key="4">
    <source>
        <dbReference type="Pfam" id="PF07992"/>
    </source>
</evidence>
<dbReference type="Pfam" id="PF13510">
    <property type="entry name" value="Fer2_4"/>
    <property type="match status" value="1"/>
</dbReference>
<evidence type="ECO:0000313" key="7">
    <source>
        <dbReference type="EMBL" id="SFL03770.1"/>
    </source>
</evidence>
<sequence>MTRLPTGGAIDRATTLRFTFDGRGYTGHAGDTLASALLANGVTLVGRSFKYHRPRGIWGIGAEEPNALVELRGGARREPNTRATVAELFDGLEATSQNRWPSLRFDAMAVNGLLGPVFSAGFYYKTFMWPASFWEKVYEPLIRRAAGLGRAPDAPDPDAYERSHLFCDVLVIGAGPAGLAAALAAARTGARVVLADEDSRVGGRLLQDRQEIDGAPAAIWAEKVLAELRAMPDVTLLPRTTVFGVFDDGQYGALERVADHLAEPPPGTPRQRAWTIVAKRAVLAAGAVERPIAFPGNDRPGVMSAAAARGYLNRFAVLPGRRAVVFTAGDDGWRTAADMLAAGAEVTVVDARRDISPAVTAMAAKARQVLGGRVTGTTGRLSLTGVEVEGTGRIEADLLAVAGGWNPTLNLSAHHGGRPVWNDTIHAFTPGTPPPGLAVAGAAAGRMTLAACLADGASAGLNAARDAGHDGQALTLPRADDEPASLVPFFHVKGGRGKAFVDFQHDVTADDIALAAREGFRSVEHAKRYTTLGMATDQGKTANVVGLAILAAETGRTIPETGTTMFRPPYTPVAIGALAGHHVGRAIKPTRRTPLHDWARRNGASFVETGPWLRAEWYTRPGERGWRDSVDREVLNVRAAAGVCDVSTLGKIEIVGPGAAALLDLVYANDISTLPVGRIRYGVMLREDGFVMDDGTVARLAEDRFFVTTTTVNAGKVMQHIEFCHQVLRPDLDVAILSVTDAWAQVSLAGPRSRDILAAITPADVSNTALPHMACVEAMVAGDIPARLYRLSYSGELAYEIGVPPDDAERFMEALMQAGAPHGLAPYGTEALGVLRIEKGHAAGAELNGQTTAGDLGLARMLSRKKDFLGCAMATRPALVDPARPVLVGLKALDAGQVIKAGSHLFQPGAAISTDNDLGHVTSACWSPHLGHMIALGLLSGGAARIGTRIRIHDPIRGGDAEAEVVKPVFIDIEGGRSRG</sequence>
<keyword evidence="8" id="KW-1185">Reference proteome</keyword>
<dbReference type="PIRSF" id="PIRSF037980">
    <property type="entry name" value="SoxA"/>
    <property type="match status" value="1"/>
</dbReference>
<dbReference type="GO" id="GO:0008115">
    <property type="term" value="F:sarcosine oxidase activity"/>
    <property type="evidence" value="ECO:0007669"/>
    <property type="project" value="InterPro"/>
</dbReference>
<dbReference type="RefSeq" id="WP_092962826.1">
    <property type="nucleotide sequence ID" value="NZ_FOSQ01000015.1"/>
</dbReference>
<evidence type="ECO:0000256" key="1">
    <source>
        <dbReference type="ARBA" id="ARBA00008609"/>
    </source>
</evidence>
<dbReference type="EMBL" id="FOSQ01000015">
    <property type="protein sequence ID" value="SFL03770.1"/>
    <property type="molecule type" value="Genomic_DNA"/>
</dbReference>
<dbReference type="Gene3D" id="3.30.1360.120">
    <property type="entry name" value="Probable tRNA modification gtpase trme, domain 1"/>
    <property type="match status" value="1"/>
</dbReference>
<feature type="domain" description="SoxA A3" evidence="6">
    <location>
        <begin position="497"/>
        <end position="580"/>
    </location>
</feature>
<dbReference type="InterPro" id="IPR036188">
    <property type="entry name" value="FAD/NAD-bd_sf"/>
</dbReference>
<dbReference type="InterPro" id="IPR027266">
    <property type="entry name" value="TrmE/GcvT-like"/>
</dbReference>
<organism evidence="7 8">
    <name type="scientific">Falsiroseomonas stagni DSM 19981</name>
    <dbReference type="NCBI Taxonomy" id="1123062"/>
    <lineage>
        <taxon>Bacteria</taxon>
        <taxon>Pseudomonadati</taxon>
        <taxon>Pseudomonadota</taxon>
        <taxon>Alphaproteobacteria</taxon>
        <taxon>Acetobacterales</taxon>
        <taxon>Roseomonadaceae</taxon>
        <taxon>Falsiroseomonas</taxon>
    </lineage>
</organism>
<evidence type="ECO:0000259" key="3">
    <source>
        <dbReference type="Pfam" id="PF01571"/>
    </source>
</evidence>
<dbReference type="NCBIfam" id="TIGR01372">
    <property type="entry name" value="soxA"/>
    <property type="match status" value="1"/>
</dbReference>
<dbReference type="InterPro" id="IPR041854">
    <property type="entry name" value="BFD-like_2Fe2S-bd_dom_sf"/>
</dbReference>
<dbReference type="PRINTS" id="PR00368">
    <property type="entry name" value="FADPNR"/>
</dbReference>
<dbReference type="SUPFAM" id="SSF101790">
    <property type="entry name" value="Aminomethyltransferase beta-barrel domain"/>
    <property type="match status" value="1"/>
</dbReference>
<dbReference type="SUPFAM" id="SSF51905">
    <property type="entry name" value="FAD/NAD(P)-binding domain"/>
    <property type="match status" value="1"/>
</dbReference>
<dbReference type="PANTHER" id="PTHR43757">
    <property type="entry name" value="AMINOMETHYLTRANSFERASE"/>
    <property type="match status" value="1"/>
</dbReference>
<feature type="domain" description="GCVT N-terminal" evidence="3">
    <location>
        <begin position="595"/>
        <end position="866"/>
    </location>
</feature>
<dbReference type="InterPro" id="IPR013977">
    <property type="entry name" value="GcvT_C"/>
</dbReference>
<gene>
    <name evidence="7" type="ORF">SAMN02745775_115102</name>
</gene>
<reference evidence="7 8" key="1">
    <citation type="submission" date="2016-10" db="EMBL/GenBank/DDBJ databases">
        <authorList>
            <person name="de Groot N.N."/>
        </authorList>
    </citation>
    <scope>NUCLEOTIDE SEQUENCE [LARGE SCALE GENOMIC DNA]</scope>
    <source>
        <strain evidence="7 8">DSM 19981</strain>
    </source>
</reference>
<dbReference type="PRINTS" id="PR00411">
    <property type="entry name" value="PNDRDTASEI"/>
</dbReference>
<dbReference type="Proteomes" id="UP000199473">
    <property type="component" value="Unassembled WGS sequence"/>
</dbReference>
<dbReference type="GO" id="GO:0046653">
    <property type="term" value="P:tetrahydrofolate metabolic process"/>
    <property type="evidence" value="ECO:0007669"/>
    <property type="project" value="InterPro"/>
</dbReference>
<dbReference type="Pfam" id="PF17806">
    <property type="entry name" value="SO_alpha_A3"/>
    <property type="match status" value="1"/>
</dbReference>
<dbReference type="Gene3D" id="3.50.50.60">
    <property type="entry name" value="FAD/NAD(P)-binding domain"/>
    <property type="match status" value="1"/>
</dbReference>
<dbReference type="InterPro" id="IPR023753">
    <property type="entry name" value="FAD/NAD-binding_dom"/>
</dbReference>
<evidence type="ECO:0000313" key="8">
    <source>
        <dbReference type="Proteomes" id="UP000199473"/>
    </source>
</evidence>
<keyword evidence="2" id="KW-0560">Oxidoreductase</keyword>
<evidence type="ECO:0000256" key="2">
    <source>
        <dbReference type="ARBA" id="ARBA00023002"/>
    </source>
</evidence>
<dbReference type="InterPro" id="IPR028896">
    <property type="entry name" value="GcvT/YgfZ/DmdA"/>
</dbReference>
<feature type="domain" description="Aminomethyltransferase C-terminal" evidence="5">
    <location>
        <begin position="887"/>
        <end position="972"/>
    </location>
</feature>
<dbReference type="Gene3D" id="1.10.10.1100">
    <property type="entry name" value="BFD-like [2Fe-2S]-binding domain"/>
    <property type="match status" value="1"/>
</dbReference>
<dbReference type="SUPFAM" id="SSF103025">
    <property type="entry name" value="Folate-binding domain"/>
    <property type="match status" value="1"/>
</dbReference>
<protein>
    <submittedName>
        <fullName evidence="7">N-methylglutamate dehydrogenase subunit C</fullName>
    </submittedName>
</protein>
<dbReference type="InterPro" id="IPR006277">
    <property type="entry name" value="Sarcosine_oxidase_asu"/>
</dbReference>
<dbReference type="Pfam" id="PF01571">
    <property type="entry name" value="GCV_T"/>
    <property type="match status" value="1"/>
</dbReference>
<dbReference type="AlphaFoldDB" id="A0A1I4EFK1"/>
<dbReference type="Pfam" id="PF07992">
    <property type="entry name" value="Pyr_redox_2"/>
    <property type="match status" value="1"/>
</dbReference>
<comment type="similarity">
    <text evidence="1">Belongs to the GcvT family.</text>
</comment>
<dbReference type="Gene3D" id="3.10.20.440">
    <property type="entry name" value="2Fe-2S iron-sulphur cluster binding domain, sarcosine oxidase, alpha subunit, N-terminal domain"/>
    <property type="match status" value="1"/>
</dbReference>
<dbReference type="STRING" id="1123062.SAMN02745775_115102"/>
<dbReference type="PANTHER" id="PTHR43757:SF2">
    <property type="entry name" value="AMINOMETHYLTRANSFERASE, MITOCHONDRIAL"/>
    <property type="match status" value="1"/>
</dbReference>
<evidence type="ECO:0000259" key="5">
    <source>
        <dbReference type="Pfam" id="PF08669"/>
    </source>
</evidence>
<dbReference type="InterPro" id="IPR029043">
    <property type="entry name" value="GcvT/YgfZ_C"/>
</dbReference>
<accession>A0A1I4EFK1</accession>
<evidence type="ECO:0000259" key="6">
    <source>
        <dbReference type="Pfam" id="PF17806"/>
    </source>
</evidence>
<feature type="domain" description="FAD/NAD(P)-binding" evidence="4">
    <location>
        <begin position="168"/>
        <end position="418"/>
    </location>
</feature>
<dbReference type="Pfam" id="PF08669">
    <property type="entry name" value="GCV_T_C"/>
    <property type="match status" value="1"/>
</dbReference>
<name>A0A1I4EFK1_9PROT</name>
<dbReference type="InterPro" id="IPR041117">
    <property type="entry name" value="SoxA_A3"/>
</dbReference>
<dbReference type="InterPro" id="IPR006222">
    <property type="entry name" value="GCVT_N"/>
</dbReference>
<dbReference type="OrthoDB" id="5287468at2"/>
<dbReference type="InterPro" id="IPR042204">
    <property type="entry name" value="2Fe-2S-bd_N"/>
</dbReference>